<dbReference type="GO" id="GO:0045454">
    <property type="term" value="P:cell redox homeostasis"/>
    <property type="evidence" value="ECO:0007669"/>
    <property type="project" value="TreeGrafter"/>
</dbReference>
<feature type="domain" description="Thioredoxin" evidence="7">
    <location>
        <begin position="1"/>
        <end position="124"/>
    </location>
</feature>
<dbReference type="Pfam" id="PF00085">
    <property type="entry name" value="Thioredoxin"/>
    <property type="match status" value="1"/>
</dbReference>
<dbReference type="PATRIC" id="fig|595434.4.peg.2179"/>
<dbReference type="GO" id="GO:0015035">
    <property type="term" value="F:protein-disulfide reductase activity"/>
    <property type="evidence" value="ECO:0007669"/>
    <property type="project" value="UniProtKB-UniRule"/>
</dbReference>
<dbReference type="InterPro" id="IPR036249">
    <property type="entry name" value="Thioredoxin-like_sf"/>
</dbReference>
<dbReference type="STRING" id="595434.RISK_002282"/>
<dbReference type="NCBIfam" id="TIGR01068">
    <property type="entry name" value="thioredoxin"/>
    <property type="match status" value="1"/>
</dbReference>
<proteinExistence type="inferred from homology"/>
<keyword evidence="2" id="KW-0813">Transport</keyword>
<dbReference type="InterPro" id="IPR013766">
    <property type="entry name" value="Thioredoxin_domain"/>
</dbReference>
<evidence type="ECO:0000256" key="4">
    <source>
        <dbReference type="ARBA" id="ARBA00023157"/>
    </source>
</evidence>
<accession>A0A0J1BGI2</accession>
<dbReference type="Gene3D" id="3.40.30.10">
    <property type="entry name" value="Glutaredoxin"/>
    <property type="match status" value="1"/>
</dbReference>
<dbReference type="Proteomes" id="UP000036367">
    <property type="component" value="Unassembled WGS sequence"/>
</dbReference>
<evidence type="ECO:0000256" key="3">
    <source>
        <dbReference type="ARBA" id="ARBA00022982"/>
    </source>
</evidence>
<keyword evidence="4" id="KW-1015">Disulfide bond</keyword>
<gene>
    <name evidence="8" type="ORF">RISK_002282</name>
</gene>
<dbReference type="PROSITE" id="PS00194">
    <property type="entry name" value="THIOREDOXIN_1"/>
    <property type="match status" value="1"/>
</dbReference>
<dbReference type="PRINTS" id="PR00421">
    <property type="entry name" value="THIOREDOXIN"/>
</dbReference>
<reference evidence="8" key="1">
    <citation type="submission" date="2015-05" db="EMBL/GenBank/DDBJ databases">
        <title>Permanent draft genome of Rhodopirellula islandicus K833.</title>
        <authorList>
            <person name="Kizina J."/>
            <person name="Richter M."/>
            <person name="Glockner F.O."/>
            <person name="Harder J."/>
        </authorList>
    </citation>
    <scope>NUCLEOTIDE SEQUENCE [LARGE SCALE GENOMIC DNA]</scope>
    <source>
        <strain evidence="8">K833</strain>
    </source>
</reference>
<evidence type="ECO:0000256" key="2">
    <source>
        <dbReference type="ARBA" id="ARBA00022448"/>
    </source>
</evidence>
<organism evidence="8 9">
    <name type="scientific">Rhodopirellula islandica</name>
    <dbReference type="NCBI Taxonomy" id="595434"/>
    <lineage>
        <taxon>Bacteria</taxon>
        <taxon>Pseudomonadati</taxon>
        <taxon>Planctomycetota</taxon>
        <taxon>Planctomycetia</taxon>
        <taxon>Pirellulales</taxon>
        <taxon>Pirellulaceae</taxon>
        <taxon>Rhodopirellula</taxon>
    </lineage>
</organism>
<comment type="caution">
    <text evidence="8">The sequence shown here is derived from an EMBL/GenBank/DDBJ whole genome shotgun (WGS) entry which is preliminary data.</text>
</comment>
<sequence>MPEAKRHDKPVCGKCKTPLLPNRPVELSEATFAKFVGRTEVPVLVDFWASWCGPCRMMAPAFAEAATTLSPQVILAKLNTEEAPQTASKFGISGIPTLILFKHGVEVARQSGVLNAQQIAQFVS</sequence>
<protein>
    <recommendedName>
        <fullName evidence="6">Thioredoxin</fullName>
    </recommendedName>
</protein>
<dbReference type="FunFam" id="3.40.30.10:FF:000001">
    <property type="entry name" value="Thioredoxin"/>
    <property type="match status" value="1"/>
</dbReference>
<name>A0A0J1BGI2_RHOIS</name>
<keyword evidence="3" id="KW-0249">Electron transport</keyword>
<dbReference type="EMBL" id="LECT01000017">
    <property type="protein sequence ID" value="KLU05650.1"/>
    <property type="molecule type" value="Genomic_DNA"/>
</dbReference>
<dbReference type="PROSITE" id="PS51352">
    <property type="entry name" value="THIOREDOXIN_2"/>
    <property type="match status" value="1"/>
</dbReference>
<dbReference type="InterPro" id="IPR017937">
    <property type="entry name" value="Thioredoxin_CS"/>
</dbReference>
<dbReference type="AlphaFoldDB" id="A0A0J1BGI2"/>
<dbReference type="CDD" id="cd02947">
    <property type="entry name" value="TRX_family"/>
    <property type="match status" value="1"/>
</dbReference>
<dbReference type="PANTHER" id="PTHR45663:SF11">
    <property type="entry name" value="GEO12009P1"/>
    <property type="match status" value="1"/>
</dbReference>
<keyword evidence="9" id="KW-1185">Reference proteome</keyword>
<dbReference type="InterPro" id="IPR005746">
    <property type="entry name" value="Thioredoxin"/>
</dbReference>
<evidence type="ECO:0000256" key="1">
    <source>
        <dbReference type="ARBA" id="ARBA00008987"/>
    </source>
</evidence>
<dbReference type="GO" id="GO:0005829">
    <property type="term" value="C:cytosol"/>
    <property type="evidence" value="ECO:0007669"/>
    <property type="project" value="TreeGrafter"/>
</dbReference>
<keyword evidence="5" id="KW-0676">Redox-active center</keyword>
<evidence type="ECO:0000256" key="5">
    <source>
        <dbReference type="ARBA" id="ARBA00023284"/>
    </source>
</evidence>
<comment type="similarity">
    <text evidence="1">Belongs to the thioredoxin family.</text>
</comment>
<dbReference type="PANTHER" id="PTHR45663">
    <property type="entry name" value="GEO12009P1"/>
    <property type="match status" value="1"/>
</dbReference>
<dbReference type="SUPFAM" id="SSF52833">
    <property type="entry name" value="Thioredoxin-like"/>
    <property type="match status" value="1"/>
</dbReference>
<evidence type="ECO:0000313" key="9">
    <source>
        <dbReference type="Proteomes" id="UP000036367"/>
    </source>
</evidence>
<evidence type="ECO:0000256" key="6">
    <source>
        <dbReference type="NCBIfam" id="TIGR01068"/>
    </source>
</evidence>
<evidence type="ECO:0000259" key="7">
    <source>
        <dbReference type="PROSITE" id="PS51352"/>
    </source>
</evidence>
<evidence type="ECO:0000313" key="8">
    <source>
        <dbReference type="EMBL" id="KLU05650.1"/>
    </source>
</evidence>